<name>A0A0K2VEP8_LEPSM</name>
<evidence type="ECO:0000313" key="1">
    <source>
        <dbReference type="EMBL" id="CDW49013.1"/>
    </source>
</evidence>
<protein>
    <submittedName>
        <fullName evidence="1">Uncharacterized protein</fullName>
    </submittedName>
</protein>
<reference evidence="1" key="1">
    <citation type="submission" date="2014-05" db="EMBL/GenBank/DDBJ databases">
        <authorList>
            <person name="Chronopoulou M."/>
        </authorList>
    </citation>
    <scope>NUCLEOTIDE SEQUENCE</scope>
    <source>
        <tissue evidence="1">Whole organism</tissue>
    </source>
</reference>
<gene>
    <name evidence="1" type="primary">Dpse\GA23366</name>
</gene>
<sequence>MVSDMGTKNQRLWKQLGITIDQTSFVHFIVDGIKLRDGAIIKPDYLKRILQIDNNELQMNYKLTPKHFNCVKN</sequence>
<proteinExistence type="predicted"/>
<accession>A0A0K2VEP8</accession>
<dbReference type="EMBL" id="HACA01031652">
    <property type="protein sequence ID" value="CDW49013.1"/>
    <property type="molecule type" value="Transcribed_RNA"/>
</dbReference>
<dbReference type="AlphaFoldDB" id="A0A0K2VEP8"/>
<organism evidence="1">
    <name type="scientific">Lepeophtheirus salmonis</name>
    <name type="common">Salmon louse</name>
    <name type="synonym">Caligus salmonis</name>
    <dbReference type="NCBI Taxonomy" id="72036"/>
    <lineage>
        <taxon>Eukaryota</taxon>
        <taxon>Metazoa</taxon>
        <taxon>Ecdysozoa</taxon>
        <taxon>Arthropoda</taxon>
        <taxon>Crustacea</taxon>
        <taxon>Multicrustacea</taxon>
        <taxon>Hexanauplia</taxon>
        <taxon>Copepoda</taxon>
        <taxon>Siphonostomatoida</taxon>
        <taxon>Caligidae</taxon>
        <taxon>Lepeophtheirus</taxon>
    </lineage>
</organism>